<dbReference type="AlphaFoldDB" id="A0A4Y7LG96"/>
<organism evidence="1 2">
    <name type="scientific">Papaver somniferum</name>
    <name type="common">Opium poppy</name>
    <dbReference type="NCBI Taxonomy" id="3469"/>
    <lineage>
        <taxon>Eukaryota</taxon>
        <taxon>Viridiplantae</taxon>
        <taxon>Streptophyta</taxon>
        <taxon>Embryophyta</taxon>
        <taxon>Tracheophyta</taxon>
        <taxon>Spermatophyta</taxon>
        <taxon>Magnoliopsida</taxon>
        <taxon>Ranunculales</taxon>
        <taxon>Papaveraceae</taxon>
        <taxon>Papaveroideae</taxon>
        <taxon>Papaver</taxon>
    </lineage>
</organism>
<sequence length="42" mass="4951">MYQSTMPKIKVAINLKQLYKEMKDGYAAANGRISLRIDLQWY</sequence>
<proteinExistence type="predicted"/>
<name>A0A4Y7LG96_PAPSO</name>
<evidence type="ECO:0000313" key="2">
    <source>
        <dbReference type="Proteomes" id="UP000316621"/>
    </source>
</evidence>
<dbReference type="Gramene" id="RZC83311">
    <property type="protein sequence ID" value="RZC83311"/>
    <property type="gene ID" value="C5167_046101"/>
</dbReference>
<keyword evidence="2" id="KW-1185">Reference proteome</keyword>
<dbReference type="EMBL" id="CM010725">
    <property type="protein sequence ID" value="RZC83311.1"/>
    <property type="molecule type" value="Genomic_DNA"/>
</dbReference>
<accession>A0A4Y7LG96</accession>
<dbReference type="Proteomes" id="UP000316621">
    <property type="component" value="Chromosome 11"/>
</dbReference>
<gene>
    <name evidence="1" type="ORF">C5167_046101</name>
</gene>
<protein>
    <submittedName>
        <fullName evidence="1">Uncharacterized protein</fullName>
    </submittedName>
</protein>
<feature type="non-terminal residue" evidence="1">
    <location>
        <position position="42"/>
    </location>
</feature>
<reference evidence="1 2" key="1">
    <citation type="journal article" date="2018" name="Science">
        <title>The opium poppy genome and morphinan production.</title>
        <authorList>
            <person name="Guo L."/>
            <person name="Winzer T."/>
            <person name="Yang X."/>
            <person name="Li Y."/>
            <person name="Ning Z."/>
            <person name="He Z."/>
            <person name="Teodor R."/>
            <person name="Lu Y."/>
            <person name="Bowser T.A."/>
            <person name="Graham I.A."/>
            <person name="Ye K."/>
        </authorList>
    </citation>
    <scope>NUCLEOTIDE SEQUENCE [LARGE SCALE GENOMIC DNA]</scope>
    <source>
        <strain evidence="2">cv. HN1</strain>
        <tissue evidence="1">Leaves</tissue>
    </source>
</reference>
<evidence type="ECO:0000313" key="1">
    <source>
        <dbReference type="EMBL" id="RZC83311.1"/>
    </source>
</evidence>